<evidence type="ECO:0000256" key="1">
    <source>
        <dbReference type="ARBA" id="ARBA00004496"/>
    </source>
</evidence>
<dbReference type="Pfam" id="PF02631">
    <property type="entry name" value="RecX_HTH2"/>
    <property type="match status" value="1"/>
</dbReference>
<proteinExistence type="inferred from homology"/>
<name>A0A3B1BYE6_9ZZZZ</name>
<dbReference type="PANTHER" id="PTHR33602:SF1">
    <property type="entry name" value="REGULATORY PROTEIN RECX FAMILY PROTEIN"/>
    <property type="match status" value="1"/>
</dbReference>
<dbReference type="InterPro" id="IPR053925">
    <property type="entry name" value="RecX_HTH_3rd"/>
</dbReference>
<dbReference type="InterPro" id="IPR053926">
    <property type="entry name" value="RecX_HTH_1st"/>
</dbReference>
<dbReference type="Pfam" id="PF21981">
    <property type="entry name" value="RecX_HTH3"/>
    <property type="match status" value="1"/>
</dbReference>
<dbReference type="GO" id="GO:0006282">
    <property type="term" value="P:regulation of DNA repair"/>
    <property type="evidence" value="ECO:0007669"/>
    <property type="project" value="InterPro"/>
</dbReference>
<dbReference type="InterPro" id="IPR003783">
    <property type="entry name" value="Regulatory_RecX"/>
</dbReference>
<dbReference type="AlphaFoldDB" id="A0A3B1BYE6"/>
<evidence type="ECO:0000256" key="2">
    <source>
        <dbReference type="ARBA" id="ARBA00009695"/>
    </source>
</evidence>
<dbReference type="InterPro" id="IPR053924">
    <property type="entry name" value="RecX_HTH_2nd"/>
</dbReference>
<protein>
    <recommendedName>
        <fullName evidence="3">Regulatory protein RecX</fullName>
    </recommendedName>
</protein>
<dbReference type="EMBL" id="UOGB01000069">
    <property type="protein sequence ID" value="VAX16844.1"/>
    <property type="molecule type" value="Genomic_DNA"/>
</dbReference>
<dbReference type="PANTHER" id="PTHR33602">
    <property type="entry name" value="REGULATORY PROTEIN RECX FAMILY PROTEIN"/>
    <property type="match status" value="1"/>
</dbReference>
<dbReference type="GO" id="GO:0005737">
    <property type="term" value="C:cytoplasm"/>
    <property type="evidence" value="ECO:0007669"/>
    <property type="project" value="UniProtKB-SubCell"/>
</dbReference>
<organism evidence="8">
    <name type="scientific">hydrothermal vent metagenome</name>
    <dbReference type="NCBI Taxonomy" id="652676"/>
    <lineage>
        <taxon>unclassified sequences</taxon>
        <taxon>metagenomes</taxon>
        <taxon>ecological metagenomes</taxon>
    </lineage>
</organism>
<keyword evidence="4" id="KW-0963">Cytoplasm</keyword>
<dbReference type="Pfam" id="PF21982">
    <property type="entry name" value="RecX_HTH1"/>
    <property type="match status" value="1"/>
</dbReference>
<evidence type="ECO:0000256" key="4">
    <source>
        <dbReference type="ARBA" id="ARBA00022490"/>
    </source>
</evidence>
<dbReference type="Gene3D" id="1.10.10.10">
    <property type="entry name" value="Winged helix-like DNA-binding domain superfamily/Winged helix DNA-binding domain"/>
    <property type="match status" value="3"/>
</dbReference>
<reference evidence="8" key="1">
    <citation type="submission" date="2018-06" db="EMBL/GenBank/DDBJ databases">
        <authorList>
            <person name="Zhirakovskaya E."/>
        </authorList>
    </citation>
    <scope>NUCLEOTIDE SEQUENCE</scope>
</reference>
<dbReference type="HAMAP" id="MF_01114">
    <property type="entry name" value="RecX"/>
    <property type="match status" value="1"/>
</dbReference>
<feature type="domain" description="RecX third three-helical" evidence="6">
    <location>
        <begin position="111"/>
        <end position="153"/>
    </location>
</feature>
<accession>A0A3B1BYE6</accession>
<evidence type="ECO:0000259" key="7">
    <source>
        <dbReference type="Pfam" id="PF21982"/>
    </source>
</evidence>
<feature type="domain" description="RecX first three-helical" evidence="7">
    <location>
        <begin position="11"/>
        <end position="48"/>
    </location>
</feature>
<dbReference type="InterPro" id="IPR036388">
    <property type="entry name" value="WH-like_DNA-bd_sf"/>
</dbReference>
<gene>
    <name evidence="8" type="ORF">MNBD_NITROSPINAE03-2</name>
</gene>
<evidence type="ECO:0000259" key="6">
    <source>
        <dbReference type="Pfam" id="PF21981"/>
    </source>
</evidence>
<feature type="domain" description="RecX second three-helical" evidence="5">
    <location>
        <begin position="57"/>
        <end position="98"/>
    </location>
</feature>
<comment type="subcellular location">
    <subcellularLocation>
        <location evidence="1">Cytoplasm</location>
    </subcellularLocation>
</comment>
<evidence type="ECO:0000259" key="5">
    <source>
        <dbReference type="Pfam" id="PF02631"/>
    </source>
</evidence>
<evidence type="ECO:0000256" key="3">
    <source>
        <dbReference type="ARBA" id="ARBA00018111"/>
    </source>
</evidence>
<comment type="similarity">
    <text evidence="2">Belongs to the RecX family.</text>
</comment>
<evidence type="ECO:0000313" key="8">
    <source>
        <dbReference type="EMBL" id="VAX16844.1"/>
    </source>
</evidence>
<sequence length="170" mass="19460">MAAPKTKSESCLDKAYRLLAGRPHSVFEMREKLAFRSYEKFEIDETIAILLEAGHLNDSIYCRSYAGARIKRMRLGPGRIKTDLKRKGFDESLINETLSELFPDDDGEMCVALEAAEKKLRSFHNDIDEKVMKHKLYDHLTRRGFSAEIARRVALDRFETVLAGVSKLYG</sequence>